<accession>A0ABU9I0A0</accession>
<protein>
    <submittedName>
        <fullName evidence="2">Uncharacterized protein</fullName>
    </submittedName>
</protein>
<reference evidence="2 3" key="1">
    <citation type="submission" date="2024-04" db="EMBL/GenBank/DDBJ databases">
        <title>Flavobacterium sp. DGU11 16S ribosomal RNA gene Genome sequencing and assembly.</title>
        <authorList>
            <person name="Park S."/>
        </authorList>
    </citation>
    <scope>NUCLEOTIDE SEQUENCE [LARGE SCALE GENOMIC DNA]</scope>
    <source>
        <strain evidence="2 3">DGU11</strain>
    </source>
</reference>
<evidence type="ECO:0000256" key="1">
    <source>
        <dbReference type="SAM" id="SignalP"/>
    </source>
</evidence>
<proteinExistence type="predicted"/>
<sequence length="101" mass="11529">MKKIIFFVAVLFFTCFSVIAQDGSILFCRDGNKTVRLEFETGFPYLKRNKPTRLKIYVENIDLKESAVVGKGIRPLGNSHKDEFFLCSVTVNRESVVDGKF</sequence>
<evidence type="ECO:0000313" key="2">
    <source>
        <dbReference type="EMBL" id="MEL1245227.1"/>
    </source>
</evidence>
<organism evidence="2 3">
    <name type="scientific">Flavobacterium arundinis</name>
    <dbReference type="NCBI Taxonomy" id="3139143"/>
    <lineage>
        <taxon>Bacteria</taxon>
        <taxon>Pseudomonadati</taxon>
        <taxon>Bacteroidota</taxon>
        <taxon>Flavobacteriia</taxon>
        <taxon>Flavobacteriales</taxon>
        <taxon>Flavobacteriaceae</taxon>
        <taxon>Flavobacterium</taxon>
    </lineage>
</organism>
<feature type="signal peptide" evidence="1">
    <location>
        <begin position="1"/>
        <end position="20"/>
    </location>
</feature>
<feature type="chain" id="PRO_5045845683" evidence="1">
    <location>
        <begin position="21"/>
        <end position="101"/>
    </location>
</feature>
<dbReference type="Proteomes" id="UP001464555">
    <property type="component" value="Unassembled WGS sequence"/>
</dbReference>
<dbReference type="RefSeq" id="WP_341697540.1">
    <property type="nucleotide sequence ID" value="NZ_JBBYHR010000007.1"/>
</dbReference>
<dbReference type="EMBL" id="JBBYHR010000007">
    <property type="protein sequence ID" value="MEL1245227.1"/>
    <property type="molecule type" value="Genomic_DNA"/>
</dbReference>
<comment type="caution">
    <text evidence="2">The sequence shown here is derived from an EMBL/GenBank/DDBJ whole genome shotgun (WGS) entry which is preliminary data.</text>
</comment>
<evidence type="ECO:0000313" key="3">
    <source>
        <dbReference type="Proteomes" id="UP001464555"/>
    </source>
</evidence>
<gene>
    <name evidence="2" type="ORF">AAEO56_13200</name>
</gene>
<name>A0ABU9I0A0_9FLAO</name>
<keyword evidence="1" id="KW-0732">Signal</keyword>
<keyword evidence="3" id="KW-1185">Reference proteome</keyword>